<dbReference type="Proteomes" id="UP000600588">
    <property type="component" value="Unassembled WGS sequence"/>
</dbReference>
<protein>
    <submittedName>
        <fullName evidence="3">Universal stress protein</fullName>
    </submittedName>
</protein>
<keyword evidence="4" id="KW-1185">Reference proteome</keyword>
<gene>
    <name evidence="3" type="ORF">ICJ83_15310</name>
</gene>
<proteinExistence type="inferred from homology"/>
<evidence type="ECO:0000259" key="2">
    <source>
        <dbReference type="Pfam" id="PF00582"/>
    </source>
</evidence>
<accession>A0A8J6U8V2</accession>
<organism evidence="3 4">
    <name type="scientific">Aestuariibaculum sediminum</name>
    <dbReference type="NCBI Taxonomy" id="2770637"/>
    <lineage>
        <taxon>Bacteria</taxon>
        <taxon>Pseudomonadati</taxon>
        <taxon>Bacteroidota</taxon>
        <taxon>Flavobacteriia</taxon>
        <taxon>Flavobacteriales</taxon>
        <taxon>Flavobacteriaceae</taxon>
    </lineage>
</organism>
<reference evidence="3 4" key="1">
    <citation type="submission" date="2020-09" db="EMBL/GenBank/DDBJ databases">
        <title>TT11 complete genome.</title>
        <authorList>
            <person name="Wu Z."/>
        </authorList>
    </citation>
    <scope>NUCLEOTIDE SEQUENCE [LARGE SCALE GENOMIC DNA]</scope>
    <source>
        <strain evidence="3 4">TT11</strain>
    </source>
</reference>
<dbReference type="EMBL" id="JACVXB010000009">
    <property type="protein sequence ID" value="MBD0833503.1"/>
    <property type="molecule type" value="Genomic_DNA"/>
</dbReference>
<evidence type="ECO:0000313" key="4">
    <source>
        <dbReference type="Proteomes" id="UP000600588"/>
    </source>
</evidence>
<dbReference type="InterPro" id="IPR014729">
    <property type="entry name" value="Rossmann-like_a/b/a_fold"/>
</dbReference>
<dbReference type="Pfam" id="PF00582">
    <property type="entry name" value="Usp"/>
    <property type="match status" value="2"/>
</dbReference>
<feature type="domain" description="UspA" evidence="2">
    <location>
        <begin position="150"/>
        <end position="272"/>
    </location>
</feature>
<dbReference type="CDD" id="cd00293">
    <property type="entry name" value="USP-like"/>
    <property type="match status" value="2"/>
</dbReference>
<dbReference type="Gene3D" id="3.40.50.620">
    <property type="entry name" value="HUPs"/>
    <property type="match status" value="2"/>
</dbReference>
<feature type="domain" description="UspA" evidence="2">
    <location>
        <begin position="1"/>
        <end position="141"/>
    </location>
</feature>
<evidence type="ECO:0000256" key="1">
    <source>
        <dbReference type="ARBA" id="ARBA00008791"/>
    </source>
</evidence>
<dbReference type="RefSeq" id="WP_188231287.1">
    <property type="nucleotide sequence ID" value="NZ_JACVXB010000009.1"/>
</dbReference>
<dbReference type="PANTHER" id="PTHR46268">
    <property type="entry name" value="STRESS RESPONSE PROTEIN NHAX"/>
    <property type="match status" value="1"/>
</dbReference>
<dbReference type="PRINTS" id="PR01438">
    <property type="entry name" value="UNVRSLSTRESS"/>
</dbReference>
<dbReference type="SUPFAM" id="SSF52402">
    <property type="entry name" value="Adenine nucleotide alpha hydrolases-like"/>
    <property type="match status" value="2"/>
</dbReference>
<dbReference type="InterPro" id="IPR006016">
    <property type="entry name" value="UspA"/>
</dbReference>
<dbReference type="InterPro" id="IPR006015">
    <property type="entry name" value="Universal_stress_UspA"/>
</dbReference>
<dbReference type="AlphaFoldDB" id="A0A8J6U8V2"/>
<sequence>MKKILVPTDFSTEAENALKVAAQLAKTYKCELHLLHILEIPIHQVDPISGFSELPEAIFFMKLAHKQFTELKKKDFLKGLKIHEHVEFHEIFKGVFQVCKKQNIDLVVMGSSGASGLREIFIGSNTEKVVRTSKTPVLVIKNDHPEFKIENMVYASDFETDSKASFANAVNFAQLFKSKLHLVMVNTPNYFISTDDAKSKINQFIEDSNLTNHTITIYNDVNVESGILNFAKSISADVIGISTHGRKGLSHFFNGSISEDLVNHANRPILTFKIEDN</sequence>
<comment type="similarity">
    <text evidence="1">Belongs to the universal stress protein A family.</text>
</comment>
<comment type="caution">
    <text evidence="3">The sequence shown here is derived from an EMBL/GenBank/DDBJ whole genome shotgun (WGS) entry which is preliminary data.</text>
</comment>
<name>A0A8J6U8V2_9FLAO</name>
<evidence type="ECO:0000313" key="3">
    <source>
        <dbReference type="EMBL" id="MBD0833503.1"/>
    </source>
</evidence>
<dbReference type="PANTHER" id="PTHR46268:SF6">
    <property type="entry name" value="UNIVERSAL STRESS PROTEIN UP12"/>
    <property type="match status" value="1"/>
</dbReference>